<accession>A0AAD1XUH1</accession>
<comment type="caution">
    <text evidence="1">The sequence shown here is derived from an EMBL/GenBank/DDBJ whole genome shotgun (WGS) entry which is preliminary data.</text>
</comment>
<evidence type="ECO:0000313" key="2">
    <source>
        <dbReference type="Proteomes" id="UP001295684"/>
    </source>
</evidence>
<gene>
    <name evidence="1" type="ORF">ECRASSUSDP1_LOCUS20801</name>
</gene>
<dbReference type="Proteomes" id="UP001295684">
    <property type="component" value="Unassembled WGS sequence"/>
</dbReference>
<proteinExistence type="predicted"/>
<dbReference type="AlphaFoldDB" id="A0AAD1XUH1"/>
<sequence length="183" mass="21566">MGYLDSKVCRKVPYMDVENLCGFEIQVYFAPCLILVIKESSFTMQSCNFSYFFRKILVCFQKYNASSFLKCAKCENYKKDYFLFNKLSEIISLFVLRLDNYLKESHVTMLSSHFPVVKLEKCLSNSLSLKKSQNKVFYYSRFSLIFVLASCAYYNRCFLNDFALFSCSVKSIFKIFAFYTSCW</sequence>
<name>A0AAD1XUH1_EUPCR</name>
<organism evidence="1 2">
    <name type="scientific">Euplotes crassus</name>
    <dbReference type="NCBI Taxonomy" id="5936"/>
    <lineage>
        <taxon>Eukaryota</taxon>
        <taxon>Sar</taxon>
        <taxon>Alveolata</taxon>
        <taxon>Ciliophora</taxon>
        <taxon>Intramacronucleata</taxon>
        <taxon>Spirotrichea</taxon>
        <taxon>Hypotrichia</taxon>
        <taxon>Euplotida</taxon>
        <taxon>Euplotidae</taxon>
        <taxon>Moneuplotes</taxon>
    </lineage>
</organism>
<evidence type="ECO:0000313" key="1">
    <source>
        <dbReference type="EMBL" id="CAI2379391.1"/>
    </source>
</evidence>
<dbReference type="EMBL" id="CAMPGE010021233">
    <property type="protein sequence ID" value="CAI2379391.1"/>
    <property type="molecule type" value="Genomic_DNA"/>
</dbReference>
<protein>
    <submittedName>
        <fullName evidence="1">Uncharacterized protein</fullName>
    </submittedName>
</protein>
<keyword evidence="2" id="KW-1185">Reference proteome</keyword>
<reference evidence="1" key="1">
    <citation type="submission" date="2023-07" db="EMBL/GenBank/DDBJ databases">
        <authorList>
            <consortium name="AG Swart"/>
            <person name="Singh M."/>
            <person name="Singh A."/>
            <person name="Seah K."/>
            <person name="Emmerich C."/>
        </authorList>
    </citation>
    <scope>NUCLEOTIDE SEQUENCE</scope>
    <source>
        <strain evidence="1">DP1</strain>
    </source>
</reference>